<evidence type="ECO:0000313" key="1">
    <source>
        <dbReference type="EMBL" id="KAK5918421.1"/>
    </source>
</evidence>
<protein>
    <submittedName>
        <fullName evidence="1">Uncharacterized protein</fullName>
    </submittedName>
</protein>
<name>A0AAN8D876_CHAGU</name>
<sequence length="109" mass="12149">MVNVQLSGGQRGNLTMCTFRTQSLKAAQSLWRKAWNVSCGQMQAALKGISITTRQAGPYVMVTGPEDTFPDCWPAPCQHTPSWKSTGPRCAPLHCRRHIFDNQDCLLQK</sequence>
<evidence type="ECO:0000313" key="2">
    <source>
        <dbReference type="Proteomes" id="UP001331515"/>
    </source>
</evidence>
<accession>A0AAN8D876</accession>
<dbReference type="AlphaFoldDB" id="A0AAN8D876"/>
<comment type="caution">
    <text evidence="1">The sequence shown here is derived from an EMBL/GenBank/DDBJ whole genome shotgun (WGS) entry which is preliminary data.</text>
</comment>
<proteinExistence type="predicted"/>
<dbReference type="EMBL" id="JAURVH010001525">
    <property type="protein sequence ID" value="KAK5918421.1"/>
    <property type="molecule type" value="Genomic_DNA"/>
</dbReference>
<organism evidence="1 2">
    <name type="scientific">Champsocephalus gunnari</name>
    <name type="common">Mackerel icefish</name>
    <dbReference type="NCBI Taxonomy" id="52237"/>
    <lineage>
        <taxon>Eukaryota</taxon>
        <taxon>Metazoa</taxon>
        <taxon>Chordata</taxon>
        <taxon>Craniata</taxon>
        <taxon>Vertebrata</taxon>
        <taxon>Euteleostomi</taxon>
        <taxon>Actinopterygii</taxon>
        <taxon>Neopterygii</taxon>
        <taxon>Teleostei</taxon>
        <taxon>Neoteleostei</taxon>
        <taxon>Acanthomorphata</taxon>
        <taxon>Eupercaria</taxon>
        <taxon>Perciformes</taxon>
        <taxon>Notothenioidei</taxon>
        <taxon>Channichthyidae</taxon>
        <taxon>Champsocephalus</taxon>
    </lineage>
</organism>
<gene>
    <name evidence="1" type="ORF">CgunFtcFv8_003188</name>
</gene>
<dbReference type="Proteomes" id="UP001331515">
    <property type="component" value="Unassembled WGS sequence"/>
</dbReference>
<keyword evidence="2" id="KW-1185">Reference proteome</keyword>
<reference evidence="1 2" key="1">
    <citation type="journal article" date="2023" name="Mol. Biol. Evol.">
        <title>Genomics of Secondarily Temperate Adaptation in the Only Non-Antarctic Icefish.</title>
        <authorList>
            <person name="Rivera-Colon A.G."/>
            <person name="Rayamajhi N."/>
            <person name="Minhas B.F."/>
            <person name="Madrigal G."/>
            <person name="Bilyk K.T."/>
            <person name="Yoon V."/>
            <person name="Hune M."/>
            <person name="Gregory S."/>
            <person name="Cheng C.H.C."/>
            <person name="Catchen J.M."/>
        </authorList>
    </citation>
    <scope>NUCLEOTIDE SEQUENCE [LARGE SCALE GENOMIC DNA]</scope>
    <source>
        <tissue evidence="1">White muscle</tissue>
    </source>
</reference>